<keyword evidence="1" id="KW-0472">Membrane</keyword>
<reference evidence="2" key="1">
    <citation type="journal article" date="2023" name="Genome Biol. Evol.">
        <title>First Whole Genome Sequence and Flow Cytometry Genome Size Data for the Lichen-Forming Fungus Ramalina farinacea (Ascomycota).</title>
        <authorList>
            <person name="Llewellyn T."/>
            <person name="Mian S."/>
            <person name="Hill R."/>
            <person name="Leitch I.J."/>
            <person name="Gaya E."/>
        </authorList>
    </citation>
    <scope>NUCLEOTIDE SEQUENCE</scope>
    <source>
        <strain evidence="2">LIQ254RAFAR</strain>
    </source>
</reference>
<name>A0AA43QXA3_9LECA</name>
<feature type="transmembrane region" description="Helical" evidence="1">
    <location>
        <begin position="254"/>
        <end position="273"/>
    </location>
</feature>
<dbReference type="Proteomes" id="UP001161017">
    <property type="component" value="Unassembled WGS sequence"/>
</dbReference>
<feature type="transmembrane region" description="Helical" evidence="1">
    <location>
        <begin position="358"/>
        <end position="380"/>
    </location>
</feature>
<dbReference type="SUPFAM" id="SSF48097">
    <property type="entry name" value="Regulator of G-protein signaling, RGS"/>
    <property type="match status" value="1"/>
</dbReference>
<comment type="caution">
    <text evidence="2">The sequence shown here is derived from an EMBL/GenBank/DDBJ whole genome shotgun (WGS) entry which is preliminary data.</text>
</comment>
<sequence>MNYLMYIEHSAENLQFFLWYKDYVKRFNNLPDNEKALAPIWTAPEPEAEPKPTTPGLKQYVSPETAAAFKGTDFAGPIASVTEVKSNPFNTPPLTPKAETQSLVSEIGWSPNASTLNVSHKTAGSHQKQAAGAFEDANVKFQPFTIQPFRDEIARIITIYIKDEGPRQLNLSSKERSLLLNALAGTTHPSAFRPVVHTVEWSLRHQAHPNFIRWSICNGNRPRVIFARGLGIFGILAGIVTAVLVTLSDAGRGWRVLAAIGFMLGISTLIAAWKGMCVVLHGMHHRHLRPWELFASPDDESACSYDMAKGSFDTLGSSNSYEDEPWVVKYEKRNVLRKILDREVWIQEPALRQIQDTIFLQALGGSLIITALATGIFCAFPKGNFY</sequence>
<proteinExistence type="predicted"/>
<dbReference type="EMBL" id="JAPUFD010000020">
    <property type="protein sequence ID" value="MDI1492638.1"/>
    <property type="molecule type" value="Genomic_DNA"/>
</dbReference>
<feature type="transmembrane region" description="Helical" evidence="1">
    <location>
        <begin position="225"/>
        <end position="247"/>
    </location>
</feature>
<dbReference type="InterPro" id="IPR036305">
    <property type="entry name" value="RGS_sf"/>
</dbReference>
<keyword evidence="1" id="KW-0812">Transmembrane</keyword>
<organism evidence="2 3">
    <name type="scientific">Ramalina farinacea</name>
    <dbReference type="NCBI Taxonomy" id="258253"/>
    <lineage>
        <taxon>Eukaryota</taxon>
        <taxon>Fungi</taxon>
        <taxon>Dikarya</taxon>
        <taxon>Ascomycota</taxon>
        <taxon>Pezizomycotina</taxon>
        <taxon>Lecanoromycetes</taxon>
        <taxon>OSLEUM clade</taxon>
        <taxon>Lecanoromycetidae</taxon>
        <taxon>Lecanorales</taxon>
        <taxon>Lecanorineae</taxon>
        <taxon>Ramalinaceae</taxon>
        <taxon>Ramalina</taxon>
    </lineage>
</organism>
<dbReference type="InterPro" id="IPR044926">
    <property type="entry name" value="RGS_subdomain_2"/>
</dbReference>
<protein>
    <submittedName>
        <fullName evidence="2">Uncharacterized protein</fullName>
    </submittedName>
</protein>
<dbReference type="PANTHER" id="PTHR39466:SF1">
    <property type="entry name" value="RGS DOMAIN-CONTAINING PROTEIN"/>
    <property type="match status" value="1"/>
</dbReference>
<keyword evidence="3" id="KW-1185">Reference proteome</keyword>
<keyword evidence="1" id="KW-1133">Transmembrane helix</keyword>
<dbReference type="AlphaFoldDB" id="A0AA43QXA3"/>
<dbReference type="PANTHER" id="PTHR39466">
    <property type="entry name" value="RGS DOMAIN-CONTAINING PROTEIN"/>
    <property type="match status" value="1"/>
</dbReference>
<evidence type="ECO:0000313" key="3">
    <source>
        <dbReference type="Proteomes" id="UP001161017"/>
    </source>
</evidence>
<evidence type="ECO:0000313" key="2">
    <source>
        <dbReference type="EMBL" id="MDI1492638.1"/>
    </source>
</evidence>
<gene>
    <name evidence="2" type="ORF">OHK93_004420</name>
</gene>
<dbReference type="Gene3D" id="1.10.167.10">
    <property type="entry name" value="Regulator of G-protein Signalling 4, domain 2"/>
    <property type="match status" value="1"/>
</dbReference>
<accession>A0AA43QXA3</accession>
<evidence type="ECO:0000256" key="1">
    <source>
        <dbReference type="SAM" id="Phobius"/>
    </source>
</evidence>